<dbReference type="KEGG" id="cno:NT01CX_0487"/>
<accession>A0Q2V6</accession>
<evidence type="ECO:0000256" key="3">
    <source>
        <dbReference type="ARBA" id="ARBA00024446"/>
    </source>
</evidence>
<dbReference type="AlphaFoldDB" id="A0Q2V6"/>
<sequence>MFIAKVVGNVVSTQKNEKLIGTKLLLVKPIDDNGSTIKNGEVIVAVDTAGAGKGELVLVAKGSAARHVYDNKTIPSDAAIVGIVDSIECTIK</sequence>
<evidence type="ECO:0000313" key="5">
    <source>
        <dbReference type="Proteomes" id="UP000008220"/>
    </source>
</evidence>
<dbReference type="PANTHER" id="PTHR36539:SF1">
    <property type="entry name" value="BACTERIAL MICROCOMPARTMENT SHELL VERTEX PROTEIN EUTN"/>
    <property type="match status" value="1"/>
</dbReference>
<keyword evidence="3" id="KW-1283">Bacterial microcompartment</keyword>
<dbReference type="Proteomes" id="UP000008220">
    <property type="component" value="Chromosome"/>
</dbReference>
<proteinExistence type="predicted"/>
<gene>
    <name evidence="4" type="ordered locus">NT01CX_0487</name>
</gene>
<organism evidence="4 5">
    <name type="scientific">Clostridium novyi (strain NT)</name>
    <dbReference type="NCBI Taxonomy" id="386415"/>
    <lineage>
        <taxon>Bacteria</taxon>
        <taxon>Bacillati</taxon>
        <taxon>Bacillota</taxon>
        <taxon>Clostridia</taxon>
        <taxon>Eubacteriales</taxon>
        <taxon>Clostridiaceae</taxon>
        <taxon>Clostridium</taxon>
    </lineage>
</organism>
<dbReference type="Pfam" id="PF03319">
    <property type="entry name" value="EutN_CcmL"/>
    <property type="match status" value="1"/>
</dbReference>
<dbReference type="RefSeq" id="WP_011722940.1">
    <property type="nucleotide sequence ID" value="NC_008593.1"/>
</dbReference>
<dbReference type="GO" id="GO:0031470">
    <property type="term" value="C:carboxysome"/>
    <property type="evidence" value="ECO:0007669"/>
    <property type="project" value="UniProtKB-SubCell"/>
</dbReference>
<comment type="subcellular location">
    <subcellularLocation>
        <location evidence="1">Carboxysome</location>
    </subcellularLocation>
</comment>
<dbReference type="PATRIC" id="fig|386415.7.peg.1995"/>
<dbReference type="Gene3D" id="2.40.50.220">
    <property type="entry name" value="EutN/Ccml"/>
    <property type="match status" value="1"/>
</dbReference>
<dbReference type="PROSITE" id="PS51932">
    <property type="entry name" value="BMV"/>
    <property type="match status" value="1"/>
</dbReference>
<dbReference type="EMBL" id="CP000382">
    <property type="protein sequence ID" value="ABK60723.1"/>
    <property type="molecule type" value="Genomic_DNA"/>
</dbReference>
<evidence type="ECO:0000256" key="1">
    <source>
        <dbReference type="ARBA" id="ARBA00023587"/>
    </source>
</evidence>
<dbReference type="InterPro" id="IPR036677">
    <property type="entry name" value="EutN_CcmL_sf"/>
</dbReference>
<dbReference type="STRING" id="386415.NT01CX_0487"/>
<protein>
    <submittedName>
        <fullName evidence="4">Ethanolamine utilization protein EutN/carboxysome structural protein Ccml, putative</fullName>
    </submittedName>
</protein>
<reference evidence="4 5" key="1">
    <citation type="journal article" date="2006" name="Nat. Biotechnol.">
        <title>The genome and transcriptomes of the anti-tumor agent Clostridium novyi-NT.</title>
        <authorList>
            <person name="Bettegowda C."/>
            <person name="Huang X."/>
            <person name="Lin J."/>
            <person name="Cheong I."/>
            <person name="Kohli M."/>
            <person name="Szabo S.A."/>
            <person name="Zhang X."/>
            <person name="Diaz L.A. Jr."/>
            <person name="Velculescu V.E."/>
            <person name="Parmigiani G."/>
            <person name="Kinzler K.W."/>
            <person name="Vogelstein B."/>
            <person name="Zhou S."/>
        </authorList>
    </citation>
    <scope>NUCLEOTIDE SEQUENCE [LARGE SCALE GENOMIC DNA]</scope>
    <source>
        <strain evidence="4 5">NT</strain>
    </source>
</reference>
<dbReference type="PANTHER" id="PTHR36539">
    <property type="entry name" value="ETHANOLAMINE UTILIZATION PROTEIN EUTN"/>
    <property type="match status" value="1"/>
</dbReference>
<dbReference type="CDD" id="cd01614">
    <property type="entry name" value="EutN_CcmL"/>
    <property type="match status" value="1"/>
</dbReference>
<keyword evidence="5" id="KW-1185">Reference proteome</keyword>
<dbReference type="SUPFAM" id="SSF159133">
    <property type="entry name" value="EutN/CcmL-like"/>
    <property type="match status" value="1"/>
</dbReference>
<keyword evidence="2" id="KW-1282">Carboxysome</keyword>
<dbReference type="InterPro" id="IPR004992">
    <property type="entry name" value="EutN_CcmL"/>
</dbReference>
<evidence type="ECO:0000256" key="2">
    <source>
        <dbReference type="ARBA" id="ARBA00023669"/>
    </source>
</evidence>
<dbReference type="HOGENOM" id="CLU_148498_0_1_9"/>
<name>A0Q2V6_CLONN</name>
<evidence type="ECO:0000313" key="4">
    <source>
        <dbReference type="EMBL" id="ABK60723.1"/>
    </source>
</evidence>
<dbReference type="eggNOG" id="COG4576">
    <property type="taxonomic scope" value="Bacteria"/>
</dbReference>